<keyword evidence="4" id="KW-1185">Reference proteome</keyword>
<sequence length="262" mass="27577">MPAYCTSCGTRRAEGDEVCSHCEAAFKDTDETRSADGPPGHGTSWFVGLTMVLAVVVTGGILGIDAMIGRATAAASDQVLQNQWLTPDGYITSGPKPAEETPSDSWVPPATEDETSEPVPIETTPTPEVGNELIAVDPAAAEEPAAADVVRLLTSYFTAINDHDYDSYQVLLTPAALATQTRKQFTNGFRSTVDSEITLLGLSTATDGRLLAQVSFVSRQNGIDGPDGQTCTRWTVGKFLEGQGTDLLIGKALSGHASHTAC</sequence>
<dbReference type="Proteomes" id="UP000305836">
    <property type="component" value="Unassembled WGS sequence"/>
</dbReference>
<dbReference type="OrthoDB" id="5181866at2"/>
<feature type="transmembrane region" description="Helical" evidence="2">
    <location>
        <begin position="45"/>
        <end position="64"/>
    </location>
</feature>
<keyword evidence="2" id="KW-0812">Transmembrane</keyword>
<evidence type="ECO:0000313" key="3">
    <source>
        <dbReference type="EMBL" id="TKK75323.1"/>
    </source>
</evidence>
<feature type="compositionally biased region" description="Low complexity" evidence="1">
    <location>
        <begin position="117"/>
        <end position="127"/>
    </location>
</feature>
<organism evidence="3 4">
    <name type="scientific">Kribbella jiaozuonensis</name>
    <dbReference type="NCBI Taxonomy" id="2575441"/>
    <lineage>
        <taxon>Bacteria</taxon>
        <taxon>Bacillati</taxon>
        <taxon>Actinomycetota</taxon>
        <taxon>Actinomycetes</taxon>
        <taxon>Propionibacteriales</taxon>
        <taxon>Kribbellaceae</taxon>
        <taxon>Kribbella</taxon>
    </lineage>
</organism>
<dbReference type="AlphaFoldDB" id="A0A4V5UY63"/>
<accession>A0A4V5UY63</accession>
<evidence type="ECO:0000313" key="4">
    <source>
        <dbReference type="Proteomes" id="UP000305836"/>
    </source>
</evidence>
<comment type="caution">
    <text evidence="3">The sequence shown here is derived from an EMBL/GenBank/DDBJ whole genome shotgun (WGS) entry which is preliminary data.</text>
</comment>
<protein>
    <submittedName>
        <fullName evidence="3">Uncharacterized protein</fullName>
    </submittedName>
</protein>
<dbReference type="RefSeq" id="WP_137258182.1">
    <property type="nucleotide sequence ID" value="NZ_JBHSPQ010000005.1"/>
</dbReference>
<keyword evidence="2" id="KW-1133">Transmembrane helix</keyword>
<evidence type="ECO:0000256" key="1">
    <source>
        <dbReference type="SAM" id="MobiDB-lite"/>
    </source>
</evidence>
<evidence type="ECO:0000256" key="2">
    <source>
        <dbReference type="SAM" id="Phobius"/>
    </source>
</evidence>
<gene>
    <name evidence="3" type="ORF">FDA38_33480</name>
</gene>
<feature type="region of interest" description="Disordered" evidence="1">
    <location>
        <begin position="90"/>
        <end position="127"/>
    </location>
</feature>
<reference evidence="3 4" key="1">
    <citation type="submission" date="2019-04" db="EMBL/GenBank/DDBJ databases">
        <title>Kribbella sp. NEAU-THZ 27 nov., a novel actinomycete isolated from soil.</title>
        <authorList>
            <person name="Duan L."/>
        </authorList>
    </citation>
    <scope>NUCLEOTIDE SEQUENCE [LARGE SCALE GENOMIC DNA]</scope>
    <source>
        <strain evidence="4">NEAU-THZ27</strain>
    </source>
</reference>
<name>A0A4V5UY63_9ACTN</name>
<proteinExistence type="predicted"/>
<keyword evidence="2" id="KW-0472">Membrane</keyword>
<dbReference type="EMBL" id="SZPZ01000005">
    <property type="protein sequence ID" value="TKK75323.1"/>
    <property type="molecule type" value="Genomic_DNA"/>
</dbReference>